<dbReference type="EMBL" id="CAJNJA010089574">
    <property type="protein sequence ID" value="CAE7939756.1"/>
    <property type="molecule type" value="Genomic_DNA"/>
</dbReference>
<evidence type="ECO:0000313" key="2">
    <source>
        <dbReference type="EMBL" id="CAE7939756.1"/>
    </source>
</evidence>
<accession>A0A813C6G3</accession>
<evidence type="ECO:0000256" key="1">
    <source>
        <dbReference type="SAM" id="MobiDB-lite"/>
    </source>
</evidence>
<keyword evidence="3" id="KW-1185">Reference proteome</keyword>
<dbReference type="AlphaFoldDB" id="A0A813C6G3"/>
<evidence type="ECO:0000313" key="3">
    <source>
        <dbReference type="Proteomes" id="UP000601435"/>
    </source>
</evidence>
<feature type="region of interest" description="Disordered" evidence="1">
    <location>
        <begin position="1"/>
        <end position="58"/>
    </location>
</feature>
<sequence length="120" mass="13137">MGRWRSARPPNTGGGASGASGSGAQTGHGHGPPPGRWRSRQGAAASEDARQASHVAGDRHAAWLSRVSVDSSLGQLTINMSKLALNDEDIRDWCRWFRHHLPRHKHSQNLQYAHIDFAEN</sequence>
<proteinExistence type="predicted"/>
<feature type="compositionally biased region" description="Basic and acidic residues" evidence="1">
    <location>
        <begin position="47"/>
        <end position="58"/>
    </location>
</feature>
<organism evidence="2 3">
    <name type="scientific">Symbiodinium necroappetens</name>
    <dbReference type="NCBI Taxonomy" id="1628268"/>
    <lineage>
        <taxon>Eukaryota</taxon>
        <taxon>Sar</taxon>
        <taxon>Alveolata</taxon>
        <taxon>Dinophyceae</taxon>
        <taxon>Suessiales</taxon>
        <taxon>Symbiodiniaceae</taxon>
        <taxon>Symbiodinium</taxon>
    </lineage>
</organism>
<protein>
    <submittedName>
        <fullName evidence="2">Uncharacterized protein</fullName>
    </submittedName>
</protein>
<comment type="caution">
    <text evidence="2">The sequence shown here is derived from an EMBL/GenBank/DDBJ whole genome shotgun (WGS) entry which is preliminary data.</text>
</comment>
<dbReference type="Proteomes" id="UP000601435">
    <property type="component" value="Unassembled WGS sequence"/>
</dbReference>
<name>A0A813C6G3_9DINO</name>
<gene>
    <name evidence="2" type="ORF">SNEC2469_LOCUS33634</name>
</gene>
<reference evidence="2" key="1">
    <citation type="submission" date="2021-02" db="EMBL/GenBank/DDBJ databases">
        <authorList>
            <person name="Dougan E. K."/>
            <person name="Rhodes N."/>
            <person name="Thang M."/>
            <person name="Chan C."/>
        </authorList>
    </citation>
    <scope>NUCLEOTIDE SEQUENCE</scope>
</reference>
<feature type="compositionally biased region" description="Gly residues" evidence="1">
    <location>
        <begin position="12"/>
        <end position="30"/>
    </location>
</feature>
<feature type="non-terminal residue" evidence="2">
    <location>
        <position position="1"/>
    </location>
</feature>